<evidence type="ECO:0000256" key="6">
    <source>
        <dbReference type="ARBA" id="ARBA00023136"/>
    </source>
</evidence>
<dbReference type="Pfam" id="PF12796">
    <property type="entry name" value="Ank_2"/>
    <property type="match status" value="1"/>
</dbReference>
<dbReference type="InterPro" id="IPR001594">
    <property type="entry name" value="Palmitoyltrfase_DHHC"/>
</dbReference>
<gene>
    <name evidence="11" type="ORF">TTHERM_01004920</name>
</gene>
<keyword evidence="5 7" id="KW-0040">ANK repeat</keyword>
<dbReference type="PROSITE" id="PS50088">
    <property type="entry name" value="ANK_REPEAT"/>
    <property type="match status" value="1"/>
</dbReference>
<keyword evidence="8" id="KW-0808">Transferase</keyword>
<proteinExistence type="inferred from homology"/>
<comment type="domain">
    <text evidence="8">The DHHC domain is required for palmitoyltransferase activity.</text>
</comment>
<keyword evidence="6 8" id="KW-0472">Membrane</keyword>
<reference evidence="12" key="1">
    <citation type="journal article" date="2006" name="PLoS Biol.">
        <title>Macronuclear genome sequence of the ciliate Tetrahymena thermophila, a model eukaryote.</title>
        <authorList>
            <person name="Eisen J.A."/>
            <person name="Coyne R.S."/>
            <person name="Wu M."/>
            <person name="Wu D."/>
            <person name="Thiagarajan M."/>
            <person name="Wortman J.R."/>
            <person name="Badger J.H."/>
            <person name="Ren Q."/>
            <person name="Amedeo P."/>
            <person name="Jones K.M."/>
            <person name="Tallon L.J."/>
            <person name="Delcher A.L."/>
            <person name="Salzberg S.L."/>
            <person name="Silva J.C."/>
            <person name="Haas B.J."/>
            <person name="Majoros W.H."/>
            <person name="Farzad M."/>
            <person name="Carlton J.M."/>
            <person name="Smith R.K. Jr."/>
            <person name="Garg J."/>
            <person name="Pearlman R.E."/>
            <person name="Karrer K.M."/>
            <person name="Sun L."/>
            <person name="Manning G."/>
            <person name="Elde N.C."/>
            <person name="Turkewitz A.P."/>
            <person name="Asai D.J."/>
            <person name="Wilkes D.E."/>
            <person name="Wang Y."/>
            <person name="Cai H."/>
            <person name="Collins K."/>
            <person name="Stewart B.A."/>
            <person name="Lee S.R."/>
            <person name="Wilamowska K."/>
            <person name="Weinberg Z."/>
            <person name="Ruzzo W.L."/>
            <person name="Wloga D."/>
            <person name="Gaertig J."/>
            <person name="Frankel J."/>
            <person name="Tsao C.-C."/>
            <person name="Gorovsky M.A."/>
            <person name="Keeling P.J."/>
            <person name="Waller R.F."/>
            <person name="Patron N.J."/>
            <person name="Cherry J.M."/>
            <person name="Stover N.A."/>
            <person name="Krieger C.J."/>
            <person name="del Toro C."/>
            <person name="Ryder H.F."/>
            <person name="Williamson S.C."/>
            <person name="Barbeau R.A."/>
            <person name="Hamilton E.P."/>
            <person name="Orias E."/>
        </authorList>
    </citation>
    <scope>NUCLEOTIDE SEQUENCE [LARGE SCALE GENOMIC DNA]</scope>
    <source>
        <strain evidence="12">SB210</strain>
    </source>
</reference>
<dbReference type="PROSITE" id="PS50297">
    <property type="entry name" value="ANK_REP_REGION"/>
    <property type="match status" value="1"/>
</dbReference>
<accession>Q22XV4</accession>
<dbReference type="STRING" id="312017.Q22XV4"/>
<comment type="subcellular location">
    <subcellularLocation>
        <location evidence="1">Membrane</location>
        <topology evidence="1">Multi-pass membrane protein</topology>
    </subcellularLocation>
</comment>
<dbReference type="InterPro" id="IPR036770">
    <property type="entry name" value="Ankyrin_rpt-contain_sf"/>
</dbReference>
<evidence type="ECO:0000256" key="9">
    <source>
        <dbReference type="SAM" id="MobiDB-lite"/>
    </source>
</evidence>
<dbReference type="GO" id="GO:0019706">
    <property type="term" value="F:protein-cysteine S-palmitoyltransferase activity"/>
    <property type="evidence" value="ECO:0007669"/>
    <property type="project" value="UniProtKB-EC"/>
</dbReference>
<protein>
    <recommendedName>
        <fullName evidence="8">Palmitoyltransferase</fullName>
        <ecNumber evidence="8">2.3.1.225</ecNumber>
    </recommendedName>
</protein>
<evidence type="ECO:0000256" key="7">
    <source>
        <dbReference type="PROSITE-ProRule" id="PRU00023"/>
    </source>
</evidence>
<feature type="region of interest" description="Disordered" evidence="9">
    <location>
        <begin position="1"/>
        <end position="34"/>
    </location>
</feature>
<feature type="transmembrane region" description="Helical" evidence="8">
    <location>
        <begin position="665"/>
        <end position="685"/>
    </location>
</feature>
<comment type="similarity">
    <text evidence="8">Belongs to the DHHC palmitoyltransferase family.</text>
</comment>
<keyword evidence="12" id="KW-1185">Reference proteome</keyword>
<evidence type="ECO:0000259" key="10">
    <source>
        <dbReference type="Pfam" id="PF01529"/>
    </source>
</evidence>
<evidence type="ECO:0000256" key="5">
    <source>
        <dbReference type="ARBA" id="ARBA00023043"/>
    </source>
</evidence>
<feature type="region of interest" description="Disordered" evidence="9">
    <location>
        <begin position="510"/>
        <end position="536"/>
    </location>
</feature>
<dbReference type="InterPro" id="IPR002110">
    <property type="entry name" value="Ankyrin_rpt"/>
</dbReference>
<dbReference type="RefSeq" id="XP_001010312.1">
    <property type="nucleotide sequence ID" value="XM_001010312.1"/>
</dbReference>
<evidence type="ECO:0000256" key="2">
    <source>
        <dbReference type="ARBA" id="ARBA00022692"/>
    </source>
</evidence>
<evidence type="ECO:0000313" key="11">
    <source>
        <dbReference type="EMBL" id="EAR90067.1"/>
    </source>
</evidence>
<dbReference type="EMBL" id="GG662802">
    <property type="protein sequence ID" value="EAR90067.1"/>
    <property type="molecule type" value="Genomic_DNA"/>
</dbReference>
<feature type="compositionally biased region" description="Acidic residues" evidence="9">
    <location>
        <begin position="510"/>
        <end position="519"/>
    </location>
</feature>
<dbReference type="InterPro" id="IPR050889">
    <property type="entry name" value="Dendritic_Spine_Reg/Scaffold"/>
</dbReference>
<dbReference type="SUPFAM" id="SSF48403">
    <property type="entry name" value="Ankyrin repeat"/>
    <property type="match status" value="1"/>
</dbReference>
<feature type="domain" description="Palmitoyltransferase DHHC" evidence="10">
    <location>
        <begin position="564"/>
        <end position="699"/>
    </location>
</feature>
<dbReference type="GO" id="GO:0016020">
    <property type="term" value="C:membrane"/>
    <property type="evidence" value="ECO:0007669"/>
    <property type="project" value="UniProtKB-SubCell"/>
</dbReference>
<dbReference type="OrthoDB" id="1577640at2759"/>
<dbReference type="GeneID" id="7834305"/>
<dbReference type="Gene3D" id="1.25.40.20">
    <property type="entry name" value="Ankyrin repeat-containing domain"/>
    <property type="match status" value="1"/>
</dbReference>
<dbReference type="KEGG" id="tet:TTHERM_01004920"/>
<evidence type="ECO:0000256" key="3">
    <source>
        <dbReference type="ARBA" id="ARBA00022737"/>
    </source>
</evidence>
<keyword evidence="4 8" id="KW-1133">Transmembrane helix</keyword>
<dbReference type="EC" id="2.3.1.225" evidence="8"/>
<evidence type="ECO:0000256" key="4">
    <source>
        <dbReference type="ARBA" id="ARBA00022989"/>
    </source>
</evidence>
<organism evidence="11 12">
    <name type="scientific">Tetrahymena thermophila (strain SB210)</name>
    <dbReference type="NCBI Taxonomy" id="312017"/>
    <lineage>
        <taxon>Eukaryota</taxon>
        <taxon>Sar</taxon>
        <taxon>Alveolata</taxon>
        <taxon>Ciliophora</taxon>
        <taxon>Intramacronucleata</taxon>
        <taxon>Oligohymenophorea</taxon>
        <taxon>Hymenostomatida</taxon>
        <taxon>Tetrahymenina</taxon>
        <taxon>Tetrahymenidae</taxon>
        <taxon>Tetrahymena</taxon>
    </lineage>
</organism>
<feature type="transmembrane region" description="Helical" evidence="8">
    <location>
        <begin position="614"/>
        <end position="634"/>
    </location>
</feature>
<dbReference type="PANTHER" id="PTHR24166:SF48">
    <property type="entry name" value="PROTEIN VAPYRIN"/>
    <property type="match status" value="1"/>
</dbReference>
<dbReference type="Proteomes" id="UP000009168">
    <property type="component" value="Unassembled WGS sequence"/>
</dbReference>
<evidence type="ECO:0000313" key="12">
    <source>
        <dbReference type="Proteomes" id="UP000009168"/>
    </source>
</evidence>
<keyword evidence="2 8" id="KW-0812">Transmembrane</keyword>
<name>Q22XV4_TETTS</name>
<feature type="compositionally biased region" description="Basic and acidic residues" evidence="9">
    <location>
        <begin position="66"/>
        <end position="89"/>
    </location>
</feature>
<sequence>MGKKNKGKKQGQDNSEQHQNEDIGSVPAEHIINDQEILENSAVLIQPNQHQQKIIEELLKDEDGENNNKEEDLKEKKPEEETQNNKDTDSLSDVQIIQKQSDLIEVEDKNQIQETNNQQFTTPLSDSIQQQFNSQQQSQTQNLNATVEITSQSTQDQSQLQQQEEVRFVVDIFDQARAGNILPWAYAVDNQLINPLQFDNEGFHLIHRASMYNQIDAVHSLIQKHKVPVDLRDKTHQQTPLIIASKYGHFKLMKYLVDMGANVSACDSDQFTPVQNTVMNRFKLQTIYLMSKGADLTALDQHNCNIAHRAAFNNDVPMLQIINQVAKSLFEQKDKFNLAPVGRAITNDSHQAFQYLQRTSPIPVPDKFYNTMPNKCMGNMIKVEYQKQNIPFFSKQWLLNCYKSRPKDLCIFMYAIMIGTLYYHFVLQTGILYHKSIQHYYFCNVIHGLTAFLMTYIFIFVLKSECPSQNLKLGLHNGVKNINFRKLDISKVDFQHLDRLFGYGGKDETGDEIDEEDDEQLHQQQDNRLNSQKKCQPPKRTRLNFLDYVAILVENNKFSELKKFNDNNVCYECLDIKENRQHHCDKFGFCVQNFSHFSVVFDKLIVRGTNSGKYYLIISLQWVLLVLFFVANYLYCSTKYSFQGSFIWTFAEIPFIYYNNSEWKYLAIYAFACILYYLASLYFFIETFGLIMNLTRYEIFYPNRCHYFYPSKNIQEITLGRAYGPQSGGSTFFKYYENPYSNCKKRQ</sequence>
<feature type="repeat" description="ANK" evidence="7">
    <location>
        <begin position="236"/>
        <end position="268"/>
    </location>
</feature>
<dbReference type="Pfam" id="PF01529">
    <property type="entry name" value="DHHC"/>
    <property type="match status" value="1"/>
</dbReference>
<dbReference type="eggNOG" id="KOG1037">
    <property type="taxonomic scope" value="Eukaryota"/>
</dbReference>
<evidence type="ECO:0000256" key="8">
    <source>
        <dbReference type="RuleBase" id="RU079119"/>
    </source>
</evidence>
<dbReference type="SMART" id="SM00248">
    <property type="entry name" value="ANK"/>
    <property type="match status" value="4"/>
</dbReference>
<dbReference type="PANTHER" id="PTHR24166">
    <property type="entry name" value="ROLLING PEBBLES, ISOFORM B"/>
    <property type="match status" value="1"/>
</dbReference>
<feature type="transmembrane region" description="Helical" evidence="8">
    <location>
        <begin position="411"/>
        <end position="433"/>
    </location>
</feature>
<dbReference type="OMA" id="ISYECHH"/>
<dbReference type="HOGENOM" id="CLU_372375_0_0_1"/>
<feature type="region of interest" description="Disordered" evidence="9">
    <location>
        <begin position="57"/>
        <end position="94"/>
    </location>
</feature>
<dbReference type="AlphaFoldDB" id="Q22XV4"/>
<dbReference type="PROSITE" id="PS50216">
    <property type="entry name" value="DHHC"/>
    <property type="match status" value="1"/>
</dbReference>
<keyword evidence="8" id="KW-0012">Acyltransferase</keyword>
<keyword evidence="3" id="KW-0677">Repeat</keyword>
<comment type="catalytic activity">
    <reaction evidence="8">
        <text>L-cysteinyl-[protein] + hexadecanoyl-CoA = S-hexadecanoyl-L-cysteinyl-[protein] + CoA</text>
        <dbReference type="Rhea" id="RHEA:36683"/>
        <dbReference type="Rhea" id="RHEA-COMP:10131"/>
        <dbReference type="Rhea" id="RHEA-COMP:11032"/>
        <dbReference type="ChEBI" id="CHEBI:29950"/>
        <dbReference type="ChEBI" id="CHEBI:57287"/>
        <dbReference type="ChEBI" id="CHEBI:57379"/>
        <dbReference type="ChEBI" id="CHEBI:74151"/>
        <dbReference type="EC" id="2.3.1.225"/>
    </reaction>
</comment>
<feature type="transmembrane region" description="Helical" evidence="8">
    <location>
        <begin position="439"/>
        <end position="462"/>
    </location>
</feature>
<dbReference type="InParanoid" id="Q22XV4"/>
<evidence type="ECO:0000256" key="1">
    <source>
        <dbReference type="ARBA" id="ARBA00004141"/>
    </source>
</evidence>